<feature type="binding site" evidence="11">
    <location>
        <position position="2189"/>
    </location>
    <ligand>
        <name>substrate</name>
    </ligand>
</feature>
<evidence type="ECO:0000256" key="11">
    <source>
        <dbReference type="HAMAP-Rule" id="MF_00109"/>
    </source>
</evidence>
<evidence type="ECO:0000256" key="8">
    <source>
        <dbReference type="ARBA" id="ARBA00022840"/>
    </source>
</evidence>
<dbReference type="InterPro" id="IPR031322">
    <property type="entry name" value="Shikimate/glucono_kinase"/>
</dbReference>
<gene>
    <name evidence="11" type="primary">aroK</name>
    <name evidence="12" type="ORF">ABVQ20_36875</name>
</gene>
<evidence type="ECO:0000256" key="7">
    <source>
        <dbReference type="ARBA" id="ARBA00022777"/>
    </source>
</evidence>
<evidence type="ECO:0000313" key="13">
    <source>
        <dbReference type="Proteomes" id="UP001548832"/>
    </source>
</evidence>
<keyword evidence="5 11" id="KW-0808">Transferase</keyword>
<dbReference type="PANTHER" id="PTHR21087">
    <property type="entry name" value="SHIKIMATE KINASE"/>
    <property type="match status" value="1"/>
</dbReference>
<keyword evidence="13" id="KW-1185">Reference proteome</keyword>
<feature type="binding site" evidence="11">
    <location>
        <position position="2143"/>
    </location>
    <ligand>
        <name>substrate</name>
    </ligand>
</feature>
<dbReference type="RefSeq" id="WP_354464738.1">
    <property type="nucleotide sequence ID" value="NZ_JBEWSZ010000010.1"/>
</dbReference>
<comment type="function">
    <text evidence="11">Catalyzes the specific phosphorylation of the 3-hydroxyl group of shikimic acid using ATP as a cosubstrate.</text>
</comment>
<evidence type="ECO:0000256" key="2">
    <source>
        <dbReference type="ARBA" id="ARBA00006997"/>
    </source>
</evidence>
<feature type="binding site" evidence="11">
    <location>
        <position position="2167"/>
    </location>
    <ligand>
        <name>substrate</name>
    </ligand>
</feature>
<keyword evidence="11" id="KW-0479">Metal-binding</keyword>
<evidence type="ECO:0000256" key="6">
    <source>
        <dbReference type="ARBA" id="ARBA00022741"/>
    </source>
</evidence>
<comment type="catalytic activity">
    <reaction evidence="10 11">
        <text>shikimate + ATP = 3-phosphoshikimate + ADP + H(+)</text>
        <dbReference type="Rhea" id="RHEA:13121"/>
        <dbReference type="ChEBI" id="CHEBI:15378"/>
        <dbReference type="ChEBI" id="CHEBI:30616"/>
        <dbReference type="ChEBI" id="CHEBI:36208"/>
        <dbReference type="ChEBI" id="CHEBI:145989"/>
        <dbReference type="ChEBI" id="CHEBI:456216"/>
        <dbReference type="EC" id="2.7.1.71"/>
    </reaction>
</comment>
<dbReference type="EC" id="2.7.1.71" evidence="3 11"/>
<comment type="pathway">
    <text evidence="1 11">Metabolic intermediate biosynthesis; chorismate biosynthesis; chorismate from D-erythrose 4-phosphate and phosphoenolpyruvate: step 5/7.</text>
</comment>
<comment type="similarity">
    <text evidence="2 11">Belongs to the shikimate kinase family.</text>
</comment>
<keyword evidence="8 11" id="KW-0067">ATP-binding</keyword>
<dbReference type="Gene3D" id="3.40.50.300">
    <property type="entry name" value="P-loop containing nucleotide triphosphate hydrolases"/>
    <property type="match status" value="1"/>
</dbReference>
<evidence type="ECO:0000256" key="1">
    <source>
        <dbReference type="ARBA" id="ARBA00004842"/>
    </source>
</evidence>
<comment type="caution">
    <text evidence="12">The sequence shown here is derived from an EMBL/GenBank/DDBJ whole genome shotgun (WGS) entry which is preliminary data.</text>
</comment>
<sequence length="2296" mass="250487">MKHDKKLQGQAHHATFLQKAASEFTRQFVRRWEQDIRARNTWGYATSCNAMSREPGGQAGMEACRAMAAQVSRLGNALNDVQSKTLSLFVLSFSRYPRVAECRNGMIRIAKVFHEHRGALSELNGQSLALLVNGFSKWPEQENSREATVAVAAEIRRRSAGLSDFGPQNLANVVNGFSKWPQEAECRGAVRAIASEVRRRAGRAERLSGFASQGLANLVNGFSKWPQEENLGHATLVIAGEVLRRAERLSGFDPQNLANLVNGLSKWPQEAGCRNAAVAIAGEIRRRAGRRGVWLSDFTPQNLANLVNGFSKWPDETGCGDAAVAIAGEVRRRADRLSGFDPQGLANLVNGFSKWPQEAGCGDATVAIAGEVSHRADRLSDFTPQELANLVNGFSKWPENCRGAIVGIAGEVRRRADRRDVWLSDFDPLQLASLVNGFSKWPEGADCHGAIVAIAGEVRRRANRLSDLTPQGLANLVNGFTKWPEGADCHGAIVAIADEVRRRADRLSGFTPQNLANLVNGFSKWPDETGCGDAAVAIAGEVVGRAERDVQLSEFDPQSLANLVNGFSKWPQDCRDALVQIADEVRQRADRLSSFTPQHLANLVNGFSKRPQEENSRQAAAVIACEVLLRADQLSGLTAQNLANLVNGFSKWPQEPEGSQATVAIAGEVLRRAHRRDVWLSDFDPQDLASLMNGFSKSPEDCRSVTVAIAGELRRRAGRLSDFTPQGLANLVNGFSKWPQEENSGPATVAIAGEVLRRVDRLSDFGPQGLATLVNGFSKSPEEAACRQAILDIACKLGSGGLRFGAFTTTQLSMIANALARGVMRAGDDGEIAETALLKDRLHQLAHYLHYASDRLEQADALGVTNFFKALVKAQLFDDLGLLARPGLDRLTELHRAPAFAAENNLETMGNLCVALLPLARSPRKDLRWHRRQALNLLNDIQPIVEHKIEAYLKAGDAERTRGPCSSRCPALSIYQTLKARAVLAALFRRPYVEGKKSDLRVRQEELQFKTKEILDKTGGLVESDLSNMSWNLIAEIAAETPVDALDTFVAQNAATVQAQHPASVFDVHQVLRAMDHEPRPPQGEAGLMQLPVVDMQGRPVATEPETRYSIFHRLTSGALPVVAVQLPGKPSAFMLARTVTVKGVPHRMDLFGGSKLKPPKKPVSQIAARLPGGAEAASLGGKLLAIPYAETAPGTAFEQLSRAWAPFKEAYYYTQRRGFAAPPAIKGLGVHDYALEGAFKLSLLPDRPANQEHPFKLTGPEGPIALQPHDGCGFIKASLANHMPAVRRSGRQEGPDRVPAFAEGRRSSVPASALHHYPRSEPVADEAREKAKTWLESRQGRELTSEDLFRTVTAGHIDGPGAVAVPSSDECLHVPTLKSETLTGTSGVLIGRSPYDKPNLRPFAAEQVKSAVEGGPTAVFLDNCTAIQYSFNVAHKSGRELAADDPTFFAKGILIVVPDKMWPAAYADRGLVMSAEDVKCHSSWTSNKDRVKVDTPLECLGILQATEVFAPGSLVAVPTGEQKKLDGDFDGDTVVIVGDRPQLYAHVRQFDHKEQALGLPSLKPPKSHTPALESDNYQFGRARQILAATQDVLETYSCLQRNFLAQSHEARRWFAERAVFGTYEGVHHELRREIGQLLNQEEVSGQDIQNTFARARREIEVAQHPVAREMAELLVADLAAWAGKPSEQLLPETIESANAATPSFSARLCELFPDLAETYPATPQPRDRIQLLLDHYPPRIDPRPDGYNPDDLVQSATNLLSLGIKVGTDAYKSDTGANLFFKKSSHLQRHLHQTPGLKSVPYVKGVAATLAQGRFDVDATLEDLKDNPTLAASIMETSIKLAAEQGILPKPSGLRPAAEDADMIALTREEASERAQNEADRAIAEEGKITEGARSVAASLGEAGIEVKMPHLERRLRSHASMADQLTGMSVAPGSAPQLISNAVRHVFEVPDKDFTRAFKKAMLAFEERDYTERQTTNWFRMRSPIFVGIKTVLTTPEAYRFEVEFHTPGSYRAKLANHDTYKILDRLRRQSSGDALEQAKAEELVQRTREVCTEIAIPGGALDIPHWGAEGDRRGGAPAAFGLRAVEQSRMPGIARSPEAREIVEALGVRPIVLVGMPGAGKSSIGPVLAKRLGLPFIDTDQKIQKEAGKSINQIFDIHGKEHFRALEAKVIARVLEQGPAVIATGGGSITNEQTRRLIGEKAVSLWLDTNLDVIRRRLKNDTNRPLLQGPDRDEIITKLISGRRPLYAQADVTIVPPHIQDKKNADPCVEALYGYLRGEAAACSPSNVAGAAQ</sequence>
<accession>A0ABV2DR34</accession>
<dbReference type="InterPro" id="IPR023000">
    <property type="entry name" value="Shikimate_kinase_CS"/>
</dbReference>
<keyword evidence="11" id="KW-0460">Magnesium</keyword>
<protein>
    <recommendedName>
        <fullName evidence="3 11">Shikimate kinase</fullName>
        <shortName evidence="11">SK</shortName>
        <ecNumber evidence="3 11">2.7.1.71</ecNumber>
    </recommendedName>
</protein>
<dbReference type="PANTHER" id="PTHR21087:SF16">
    <property type="entry name" value="SHIKIMATE KINASE 1, CHLOROPLASTIC"/>
    <property type="match status" value="1"/>
</dbReference>
<dbReference type="PROSITE" id="PS01128">
    <property type="entry name" value="SHIKIMATE_KINASE"/>
    <property type="match status" value="1"/>
</dbReference>
<dbReference type="Proteomes" id="UP001548832">
    <property type="component" value="Unassembled WGS sequence"/>
</dbReference>
<dbReference type="SUPFAM" id="SSF52540">
    <property type="entry name" value="P-loop containing nucleoside triphosphate hydrolases"/>
    <property type="match status" value="1"/>
</dbReference>
<comment type="caution">
    <text evidence="11">Lacks conserved residue(s) required for the propagation of feature annotation.</text>
</comment>
<evidence type="ECO:0000256" key="3">
    <source>
        <dbReference type="ARBA" id="ARBA00012154"/>
    </source>
</evidence>
<proteinExistence type="inferred from homology"/>
<keyword evidence="4 11" id="KW-0028">Amino-acid biosynthesis</keyword>
<comment type="subcellular location">
    <subcellularLocation>
        <location evidence="11">Cytoplasm</location>
    </subcellularLocation>
</comment>
<dbReference type="InterPro" id="IPR000623">
    <property type="entry name" value="Shikimate_kinase/TSH1"/>
</dbReference>
<keyword evidence="6 11" id="KW-0547">Nucleotide-binding</keyword>
<keyword evidence="7 11" id="KW-0418">Kinase</keyword>
<keyword evidence="9 11" id="KW-0057">Aromatic amino acid biosynthesis</keyword>
<dbReference type="Pfam" id="PF01202">
    <property type="entry name" value="SKI"/>
    <property type="match status" value="1"/>
</dbReference>
<dbReference type="NCBIfam" id="NF010552">
    <property type="entry name" value="PRK13946.1"/>
    <property type="match status" value="1"/>
</dbReference>
<dbReference type="PRINTS" id="PR01100">
    <property type="entry name" value="SHIKIMTKNASE"/>
</dbReference>
<dbReference type="EMBL" id="JBEWSZ010000010">
    <property type="protein sequence ID" value="MET2832517.1"/>
    <property type="molecule type" value="Genomic_DNA"/>
</dbReference>
<comment type="subunit">
    <text evidence="11">Monomer.</text>
</comment>
<keyword evidence="11" id="KW-0963">Cytoplasm</keyword>
<evidence type="ECO:0000256" key="9">
    <source>
        <dbReference type="ARBA" id="ARBA00023141"/>
    </source>
</evidence>
<dbReference type="CDD" id="cd00464">
    <property type="entry name" value="SK"/>
    <property type="match status" value="1"/>
</dbReference>
<feature type="binding site" evidence="11">
    <location>
        <position position="2227"/>
    </location>
    <ligand>
        <name>ATP</name>
        <dbReference type="ChEBI" id="CHEBI:30616"/>
    </ligand>
</feature>
<name>A0ABV2DR34_9HYPH</name>
<evidence type="ECO:0000256" key="5">
    <source>
        <dbReference type="ARBA" id="ARBA00022679"/>
    </source>
</evidence>
<comment type="cofactor">
    <cofactor evidence="11">
        <name>Mg(2+)</name>
        <dbReference type="ChEBI" id="CHEBI:18420"/>
    </cofactor>
    <text evidence="11">Binds 1 Mg(2+) ion per subunit.</text>
</comment>
<dbReference type="NCBIfam" id="NF041399">
    <property type="entry name" value="XopAD"/>
    <property type="match status" value="1"/>
</dbReference>
<feature type="binding site" evidence="11">
    <location>
        <begin position="2121"/>
        <end position="2126"/>
    </location>
    <ligand>
        <name>ATP</name>
        <dbReference type="ChEBI" id="CHEBI:30616"/>
    </ligand>
</feature>
<evidence type="ECO:0000313" key="12">
    <source>
        <dbReference type="EMBL" id="MET2832517.1"/>
    </source>
</evidence>
<feature type="binding site" evidence="11">
    <location>
        <position position="2246"/>
    </location>
    <ligand>
        <name>substrate</name>
    </ligand>
</feature>
<organism evidence="12 13">
    <name type="scientific">Mesorhizobium shangrilense</name>
    <dbReference type="NCBI Taxonomy" id="460060"/>
    <lineage>
        <taxon>Bacteria</taxon>
        <taxon>Pseudomonadati</taxon>
        <taxon>Pseudomonadota</taxon>
        <taxon>Alphaproteobacteria</taxon>
        <taxon>Hyphomicrobiales</taxon>
        <taxon>Phyllobacteriaceae</taxon>
        <taxon>Mesorhizobium</taxon>
    </lineage>
</organism>
<evidence type="ECO:0000256" key="4">
    <source>
        <dbReference type="ARBA" id="ARBA00022605"/>
    </source>
</evidence>
<evidence type="ECO:0000256" key="10">
    <source>
        <dbReference type="ARBA" id="ARBA00048567"/>
    </source>
</evidence>
<reference evidence="12 13" key="1">
    <citation type="submission" date="2024-06" db="EMBL/GenBank/DDBJ databases">
        <authorList>
            <person name="Kim D.-U."/>
        </authorList>
    </citation>
    <scope>NUCLEOTIDE SEQUENCE [LARGE SCALE GENOMIC DNA]</scope>
    <source>
        <strain evidence="12 13">KACC15460</strain>
    </source>
</reference>
<dbReference type="HAMAP" id="MF_00109">
    <property type="entry name" value="Shikimate_kinase"/>
    <property type="match status" value="1"/>
</dbReference>
<dbReference type="InterPro" id="IPR027417">
    <property type="entry name" value="P-loop_NTPase"/>
</dbReference>
<dbReference type="GO" id="GO:0004765">
    <property type="term" value="F:shikimate kinase activity"/>
    <property type="evidence" value="ECO:0007669"/>
    <property type="project" value="UniProtKB-EC"/>
</dbReference>
<feature type="binding site" evidence="11">
    <location>
        <position position="2125"/>
    </location>
    <ligand>
        <name>Mg(2+)</name>
        <dbReference type="ChEBI" id="CHEBI:18420"/>
    </ligand>
</feature>